<reference evidence="3" key="1">
    <citation type="journal article" date="2011" name="MBio">
        <title>Novel metabolic attributes of the genus Cyanothece, comprising a group of unicellular nitrogen-fixing Cyanobacteria.</title>
        <authorList>
            <person name="Bandyopadhyay A."/>
            <person name="Elvitigala T."/>
            <person name="Welsh E."/>
            <person name="Stockel J."/>
            <person name="Liberton M."/>
            <person name="Min H."/>
            <person name="Sherman L.A."/>
            <person name="Pakrasi H.B."/>
        </authorList>
    </citation>
    <scope>NUCLEOTIDE SEQUENCE [LARGE SCALE GENOMIC DNA]</scope>
    <source>
        <strain evidence="3">PCC 8801</strain>
    </source>
</reference>
<evidence type="ECO:0000313" key="3">
    <source>
        <dbReference type="Proteomes" id="UP000008204"/>
    </source>
</evidence>
<name>B7JXA3_RIPO1</name>
<feature type="signal peptide" evidence="1">
    <location>
        <begin position="1"/>
        <end position="23"/>
    </location>
</feature>
<dbReference type="OrthoDB" id="6213869at2"/>
<accession>B7JXA3</accession>
<sequence>MKSFKAVIFSVITTISVTLPAYADQCSYITKEQALRAVSLLDLKQMVYLFCEPCGEKVPQRININSLAVATVNYQDFWQVSINGKGIDLAYTFIESSLDKKPINLAAIAGCPASDVSPVLP</sequence>
<dbReference type="RefSeq" id="WP_012596352.1">
    <property type="nucleotide sequence ID" value="NC_011726.1"/>
</dbReference>
<evidence type="ECO:0000313" key="2">
    <source>
        <dbReference type="EMBL" id="ACK67091.1"/>
    </source>
</evidence>
<protein>
    <recommendedName>
        <fullName evidence="4">Lipoprotein</fullName>
    </recommendedName>
</protein>
<feature type="chain" id="PRO_5002858582" description="Lipoprotein" evidence="1">
    <location>
        <begin position="24"/>
        <end position="121"/>
    </location>
</feature>
<dbReference type="EMBL" id="CP001287">
    <property type="protein sequence ID" value="ACK67091.1"/>
    <property type="molecule type" value="Genomic_DNA"/>
</dbReference>
<dbReference type="STRING" id="41431.PCC8801_3110"/>
<dbReference type="KEGG" id="cyp:PCC8801_3110"/>
<dbReference type="Proteomes" id="UP000008204">
    <property type="component" value="Chromosome"/>
</dbReference>
<keyword evidence="3" id="KW-1185">Reference proteome</keyword>
<dbReference type="eggNOG" id="ENOG50342ZC">
    <property type="taxonomic scope" value="Bacteria"/>
</dbReference>
<organism evidence="2 3">
    <name type="scientific">Rippkaea orientalis (strain PCC 8801 / RF-1)</name>
    <name type="common">Cyanothece sp. (strain PCC 8801)</name>
    <dbReference type="NCBI Taxonomy" id="41431"/>
    <lineage>
        <taxon>Bacteria</taxon>
        <taxon>Bacillati</taxon>
        <taxon>Cyanobacteriota</taxon>
        <taxon>Cyanophyceae</taxon>
        <taxon>Oscillatoriophycideae</taxon>
        <taxon>Chroococcales</taxon>
        <taxon>Aphanothecaceae</taxon>
        <taxon>Rippkaea</taxon>
        <taxon>Rippkaea orientalis</taxon>
    </lineage>
</organism>
<proteinExistence type="predicted"/>
<dbReference type="HOGENOM" id="CLU_2034192_0_0_3"/>
<keyword evidence="1" id="KW-0732">Signal</keyword>
<dbReference type="AlphaFoldDB" id="B7JXA3"/>
<evidence type="ECO:0000256" key="1">
    <source>
        <dbReference type="SAM" id="SignalP"/>
    </source>
</evidence>
<gene>
    <name evidence="2" type="ordered locus">PCC8801_3110</name>
</gene>
<evidence type="ECO:0008006" key="4">
    <source>
        <dbReference type="Google" id="ProtNLM"/>
    </source>
</evidence>